<feature type="signal peptide" evidence="3">
    <location>
        <begin position="1"/>
        <end position="20"/>
    </location>
</feature>
<dbReference type="Gene3D" id="3.40.50.1820">
    <property type="entry name" value="alpha/beta hydrolase"/>
    <property type="match status" value="1"/>
</dbReference>
<reference evidence="6" key="2">
    <citation type="submission" date="2015-11" db="EMBL/GenBank/DDBJ databases">
        <authorList>
            <person name="Zhang Y."/>
            <person name="Guo Z."/>
        </authorList>
    </citation>
    <scope>NUCLEOTIDE SEQUENCE</scope>
    <source>
        <strain evidence="6">1</strain>
    </source>
</reference>
<accession>A0A0H5BBR1</accession>
<evidence type="ECO:0000313" key="7">
    <source>
        <dbReference type="Proteomes" id="UP000065734"/>
    </source>
</evidence>
<gene>
    <name evidence="6" type="primary">rutD</name>
    <name evidence="5" type="ORF">BV133_2032</name>
    <name evidence="6" type="ORF">BVIRIDIS_21120</name>
</gene>
<evidence type="ECO:0000256" key="3">
    <source>
        <dbReference type="SAM" id="SignalP"/>
    </source>
</evidence>
<keyword evidence="2 6" id="KW-0378">Hydrolase</keyword>
<feature type="chain" id="PRO_5014229083" evidence="3">
    <location>
        <begin position="21"/>
        <end position="330"/>
    </location>
</feature>
<dbReference type="RefSeq" id="WP_055038040.1">
    <property type="nucleotide sequence ID" value="NZ_AP014854.2"/>
</dbReference>
<dbReference type="InterPro" id="IPR000073">
    <property type="entry name" value="AB_hydrolase_1"/>
</dbReference>
<name>A0A0H5BBR1_BLAVI</name>
<dbReference type="InterPro" id="IPR002410">
    <property type="entry name" value="Peptidase_S33"/>
</dbReference>
<dbReference type="GO" id="GO:0008233">
    <property type="term" value="F:peptidase activity"/>
    <property type="evidence" value="ECO:0007669"/>
    <property type="project" value="InterPro"/>
</dbReference>
<keyword evidence="3" id="KW-0732">Signal</keyword>
<evidence type="ECO:0000256" key="1">
    <source>
        <dbReference type="ARBA" id="ARBA00010088"/>
    </source>
</evidence>
<protein>
    <submittedName>
        <fullName evidence="6">Putative aminoacrylate hydrolase RutD</fullName>
        <ecNumber evidence="6">3.5.1.-</ecNumber>
    </submittedName>
    <submittedName>
        <fullName evidence="5">Putative esterase</fullName>
    </submittedName>
</protein>
<dbReference type="KEGG" id="bvr:BVIR_2668"/>
<evidence type="ECO:0000313" key="5">
    <source>
        <dbReference type="EMBL" id="BAR99625.1"/>
    </source>
</evidence>
<dbReference type="PRINTS" id="PR00111">
    <property type="entry name" value="ABHYDROLASE"/>
</dbReference>
<reference evidence="7" key="3">
    <citation type="journal article" date="2016" name="Genome Announc.">
        <title>Revised genome sequence of the purple photosynthetic bacterium Blastochloris viridis.</title>
        <authorList>
            <person name="Liu L.N."/>
            <person name="Faulkner M."/>
            <person name="Liu X."/>
            <person name="Huang F."/>
            <person name="Darby A.C."/>
            <person name="Hall N."/>
        </authorList>
    </citation>
    <scope>NUCLEOTIDE SEQUENCE [LARGE SCALE GENOMIC DNA]</scope>
    <source>
        <strain evidence="7">ATCC 19567 / DSM 133 / F</strain>
    </source>
</reference>
<dbReference type="EMBL" id="LN907867">
    <property type="protein sequence ID" value="CUU43095.1"/>
    <property type="molecule type" value="Genomic_DNA"/>
</dbReference>
<dbReference type="EC" id="3.5.1.-" evidence="6"/>
<dbReference type="PRINTS" id="PR00793">
    <property type="entry name" value="PROAMNOPTASE"/>
</dbReference>
<proteinExistence type="inferred from homology"/>
<dbReference type="STRING" id="1079.BVIR_2668"/>
<dbReference type="EMBL" id="AP014854">
    <property type="protein sequence ID" value="BAR99625.1"/>
    <property type="molecule type" value="Genomic_DNA"/>
</dbReference>
<reference evidence="5" key="1">
    <citation type="journal article" date="2015" name="Genome Announc.">
        <title>Complete Genome Sequence of the Bacteriochlorophyll b-Producing Photosynthetic Bacterium Blastochloris viridis.</title>
        <authorList>
            <person name="Tsukatani Y."/>
            <person name="Hirose Y."/>
            <person name="Harada J."/>
            <person name="Misawa N."/>
            <person name="Mori K."/>
            <person name="Inoue K."/>
            <person name="Tamiaki H."/>
        </authorList>
    </citation>
    <scope>NUCLEOTIDE SEQUENCE [LARGE SCALE GENOMIC DNA]</scope>
    <source>
        <strain evidence="5">DSM 133</strain>
    </source>
</reference>
<dbReference type="SUPFAM" id="SSF53474">
    <property type="entry name" value="alpha/beta-Hydrolases"/>
    <property type="match status" value="1"/>
</dbReference>
<dbReference type="OrthoDB" id="9815441at2"/>
<dbReference type="Pfam" id="PF00561">
    <property type="entry name" value="Abhydrolase_1"/>
    <property type="match status" value="1"/>
</dbReference>
<feature type="domain" description="AB hydrolase-1" evidence="4">
    <location>
        <begin position="63"/>
        <end position="302"/>
    </location>
</feature>
<dbReference type="PANTHER" id="PTHR43194:SF2">
    <property type="entry name" value="PEROXISOMAL MEMBRANE PROTEIN LPX1"/>
    <property type="match status" value="1"/>
</dbReference>
<sequence>MLLALVILVLAGALALGAAAALTRAQTARLETRFPPAGDVVAVDGGAIHLVRLGADPAAADRPAVLLLHGAPGCGADLRPLGQRLAARLPVLIADRPGSGWSRRLGGDGDAALGRQAELIRGAVRAVGARRLIVVGHSFGGSVALRYALDYPGEVAGLALINPATHPRPGGLKWFQAAAEVLLTGPLFTHTLATPLSLAALETATARMFAPEPLPPGYLGTSALALAMTPDRFRDTMQDFKLLRGELAAQAPRYAALAVPTVLVVGEADATVPAAIHGEVLARDAPAIRVVRIAKAGHMLHHGHVDRVAEEVARLAEAAPALSSAVGSGL</sequence>
<evidence type="ECO:0000256" key="2">
    <source>
        <dbReference type="ARBA" id="ARBA00022801"/>
    </source>
</evidence>
<dbReference type="Proteomes" id="UP000065734">
    <property type="component" value="Chromosome I"/>
</dbReference>
<dbReference type="InterPro" id="IPR050228">
    <property type="entry name" value="Carboxylesterase_BioH"/>
</dbReference>
<evidence type="ECO:0000259" key="4">
    <source>
        <dbReference type="Pfam" id="PF00561"/>
    </source>
</evidence>
<dbReference type="GO" id="GO:0006508">
    <property type="term" value="P:proteolysis"/>
    <property type="evidence" value="ECO:0007669"/>
    <property type="project" value="InterPro"/>
</dbReference>
<comment type="similarity">
    <text evidence="1">Belongs to the peptidase S33 family.</text>
</comment>
<dbReference type="PANTHER" id="PTHR43194">
    <property type="entry name" value="HYDROLASE ALPHA/BETA FOLD FAMILY"/>
    <property type="match status" value="1"/>
</dbReference>
<evidence type="ECO:0000313" key="6">
    <source>
        <dbReference type="EMBL" id="CUU43095.1"/>
    </source>
</evidence>
<organism evidence="6 7">
    <name type="scientific">Blastochloris viridis</name>
    <name type="common">Rhodopseudomonas viridis</name>
    <dbReference type="NCBI Taxonomy" id="1079"/>
    <lineage>
        <taxon>Bacteria</taxon>
        <taxon>Pseudomonadati</taxon>
        <taxon>Pseudomonadota</taxon>
        <taxon>Alphaproteobacteria</taxon>
        <taxon>Hyphomicrobiales</taxon>
        <taxon>Blastochloridaceae</taxon>
        <taxon>Blastochloris</taxon>
    </lineage>
</organism>
<dbReference type="AlphaFoldDB" id="A0A0H5BBR1"/>
<dbReference type="InterPro" id="IPR029058">
    <property type="entry name" value="AB_hydrolase_fold"/>
</dbReference>
<keyword evidence="7" id="KW-1185">Reference proteome</keyword>